<evidence type="ECO:0000313" key="1">
    <source>
        <dbReference type="EMBL" id="MCU7247281.1"/>
    </source>
</evidence>
<protein>
    <submittedName>
        <fullName evidence="1">Uncharacterized protein</fullName>
    </submittedName>
</protein>
<dbReference type="AlphaFoldDB" id="A0A9X2XE81"/>
<accession>A0A9X2XE81</accession>
<dbReference type="RefSeq" id="WP_301621258.1">
    <property type="nucleotide sequence ID" value="NZ_JAOSKY010000002.1"/>
</dbReference>
<name>A0A9X2XE81_9PSED</name>
<dbReference type="EMBL" id="JAOSKY010000002">
    <property type="protein sequence ID" value="MCU7247281.1"/>
    <property type="molecule type" value="Genomic_DNA"/>
</dbReference>
<sequence>MILNIPTLLSLRTRMARWTTPLLFSVTLCSLALHQVNLSWLTQRVDKHSELTDLHHLEDRVMALEKAQASIEPAQSGVSYSDLNQLNDSFNERITELASAMSAVASQAGLDALLQRVQQLETTRLQRAIPVPAATIRNTPRKAKTSVQAPIQVLGHEVRGGEEFLSVGPQDAQSLNQCQLLRVGESYAGWKLEAIEEQVAVFTAHGTTHRLSIR</sequence>
<reference evidence="1" key="1">
    <citation type="submission" date="2022-09" db="EMBL/GenBank/DDBJ databases">
        <authorList>
            <person name="Cesa-Luna C."/>
            <person name="Girard L."/>
            <person name="Lood C."/>
            <person name="Hofte M."/>
            <person name="De Mot R."/>
        </authorList>
    </citation>
    <scope>NUCLEOTIDE SEQUENCE</scope>
    <source>
        <strain evidence="1">B1M3-32</strain>
    </source>
</reference>
<proteinExistence type="predicted"/>
<evidence type="ECO:0000313" key="2">
    <source>
        <dbReference type="Proteomes" id="UP001139955"/>
    </source>
</evidence>
<reference evidence="1" key="2">
    <citation type="journal article" date="2023" name="mSystems">
        <title>Charting the Lipopeptidome of Nonpathogenic Pseudomonas.</title>
        <authorList>
            <person name="Cesa-Luna C."/>
            <person name="Geudens N."/>
            <person name="Girard L."/>
            <person name="De Roo V."/>
            <person name="Maklad H.R."/>
            <person name="Martins J.C."/>
            <person name="Hofte M."/>
            <person name="De Mot R."/>
        </authorList>
    </citation>
    <scope>NUCLEOTIDE SEQUENCE</scope>
    <source>
        <strain evidence="1">B1M3-32</strain>
    </source>
</reference>
<keyword evidence="2" id="KW-1185">Reference proteome</keyword>
<gene>
    <name evidence="1" type="ORF">OC940_05655</name>
</gene>
<comment type="caution">
    <text evidence="1">The sequence shown here is derived from an EMBL/GenBank/DDBJ whole genome shotgun (WGS) entry which is preliminary data.</text>
</comment>
<dbReference type="Proteomes" id="UP001139955">
    <property type="component" value="Unassembled WGS sequence"/>
</dbReference>
<organism evidence="1 2">
    <name type="scientific">Pseudomonas koreensis</name>
    <dbReference type="NCBI Taxonomy" id="198620"/>
    <lineage>
        <taxon>Bacteria</taxon>
        <taxon>Pseudomonadati</taxon>
        <taxon>Pseudomonadota</taxon>
        <taxon>Gammaproteobacteria</taxon>
        <taxon>Pseudomonadales</taxon>
        <taxon>Pseudomonadaceae</taxon>
        <taxon>Pseudomonas</taxon>
    </lineage>
</organism>